<proteinExistence type="predicted"/>
<feature type="DNA-binding region" description="H-T-H motif" evidence="2">
    <location>
        <begin position="31"/>
        <end position="50"/>
    </location>
</feature>
<reference evidence="4 5" key="1">
    <citation type="submission" date="2020-08" db="EMBL/GenBank/DDBJ databases">
        <title>Genome public.</title>
        <authorList>
            <person name="Liu C."/>
            <person name="Sun Q."/>
        </authorList>
    </citation>
    <scope>NUCLEOTIDE SEQUENCE [LARGE SCALE GENOMIC DNA]</scope>
    <source>
        <strain evidence="4 5">NSJ-34</strain>
    </source>
</reference>
<accession>A0ABR7F778</accession>
<dbReference type="PANTHER" id="PTHR43479">
    <property type="entry name" value="ACREF/ENVCD OPERON REPRESSOR-RELATED"/>
    <property type="match status" value="1"/>
</dbReference>
<dbReference type="Pfam" id="PF14278">
    <property type="entry name" value="TetR_C_8"/>
    <property type="match status" value="1"/>
</dbReference>
<organism evidence="4 5">
    <name type="scientific">Blautia celeris</name>
    <dbReference type="NCBI Taxonomy" id="2763026"/>
    <lineage>
        <taxon>Bacteria</taxon>
        <taxon>Bacillati</taxon>
        <taxon>Bacillota</taxon>
        <taxon>Clostridia</taxon>
        <taxon>Lachnospirales</taxon>
        <taxon>Lachnospiraceae</taxon>
        <taxon>Blautia</taxon>
    </lineage>
</organism>
<evidence type="ECO:0000259" key="3">
    <source>
        <dbReference type="PROSITE" id="PS50977"/>
    </source>
</evidence>
<evidence type="ECO:0000256" key="1">
    <source>
        <dbReference type="ARBA" id="ARBA00023125"/>
    </source>
</evidence>
<dbReference type="Gene3D" id="1.10.357.10">
    <property type="entry name" value="Tetracycline Repressor, domain 2"/>
    <property type="match status" value="1"/>
</dbReference>
<dbReference type="PANTHER" id="PTHR43479:SF7">
    <property type="entry name" value="TETR-FAMILY TRANSCRIPTIONAL REGULATOR"/>
    <property type="match status" value="1"/>
</dbReference>
<keyword evidence="1 2" id="KW-0238">DNA-binding</keyword>
<dbReference type="EMBL" id="JACOOU010000001">
    <property type="protein sequence ID" value="MBC5671054.1"/>
    <property type="molecule type" value="Genomic_DNA"/>
</dbReference>
<dbReference type="RefSeq" id="WP_103731052.1">
    <property type="nucleotide sequence ID" value="NZ_JACOOU010000001.1"/>
</dbReference>
<comment type="caution">
    <text evidence="4">The sequence shown here is derived from an EMBL/GenBank/DDBJ whole genome shotgun (WGS) entry which is preliminary data.</text>
</comment>
<evidence type="ECO:0000313" key="4">
    <source>
        <dbReference type="EMBL" id="MBC5671054.1"/>
    </source>
</evidence>
<feature type="domain" description="HTH tetR-type" evidence="3">
    <location>
        <begin position="8"/>
        <end position="68"/>
    </location>
</feature>
<gene>
    <name evidence="4" type="ORF">H8S76_02250</name>
</gene>
<protein>
    <submittedName>
        <fullName evidence="4">TetR/AcrR family transcriptional regulator C-terminal domain-containing protein</fullName>
    </submittedName>
</protein>
<evidence type="ECO:0000256" key="2">
    <source>
        <dbReference type="PROSITE-ProRule" id="PRU00335"/>
    </source>
</evidence>
<sequence length="197" mass="22380">MKTDARVRYTRQIIQHVFIDLLKQKPLGKITVKEICEKAEINRSTFYKHYEDVYHLMHTLEESALNQLELLLFDSAQNGTIHVLTTLLTSLLDYQDLITSLTANSPDSDFPNKLAERCSRYAVSHLASLDVDYLSDPDRQYVYSYLAGGTTMLIEHWMKTGAREVPAVIAEKIDDLNQLILSSNPNAATTVSGRMEL</sequence>
<dbReference type="Proteomes" id="UP000654573">
    <property type="component" value="Unassembled WGS sequence"/>
</dbReference>
<dbReference type="InterPro" id="IPR039532">
    <property type="entry name" value="TetR_C_Firmicutes"/>
</dbReference>
<dbReference type="InterPro" id="IPR001647">
    <property type="entry name" value="HTH_TetR"/>
</dbReference>
<keyword evidence="5" id="KW-1185">Reference proteome</keyword>
<dbReference type="PROSITE" id="PS50977">
    <property type="entry name" value="HTH_TETR_2"/>
    <property type="match status" value="1"/>
</dbReference>
<name>A0ABR7F778_9FIRM</name>
<dbReference type="SUPFAM" id="SSF46689">
    <property type="entry name" value="Homeodomain-like"/>
    <property type="match status" value="1"/>
</dbReference>
<dbReference type="InterPro" id="IPR009057">
    <property type="entry name" value="Homeodomain-like_sf"/>
</dbReference>
<evidence type="ECO:0000313" key="5">
    <source>
        <dbReference type="Proteomes" id="UP000654573"/>
    </source>
</evidence>
<dbReference type="InterPro" id="IPR050624">
    <property type="entry name" value="HTH-type_Tx_Regulator"/>
</dbReference>